<reference evidence="1" key="2">
    <citation type="submission" date="2021-02" db="EMBL/GenBank/DDBJ databases">
        <authorList>
            <person name="Kimball J.A."/>
            <person name="Haas M.W."/>
            <person name="Macchietto M."/>
            <person name="Kono T."/>
            <person name="Duquette J."/>
            <person name="Shao M."/>
        </authorList>
    </citation>
    <scope>NUCLEOTIDE SEQUENCE</scope>
    <source>
        <tissue evidence="1">Fresh leaf tissue</tissue>
    </source>
</reference>
<organism evidence="1 2">
    <name type="scientific">Zizania palustris</name>
    <name type="common">Northern wild rice</name>
    <dbReference type="NCBI Taxonomy" id="103762"/>
    <lineage>
        <taxon>Eukaryota</taxon>
        <taxon>Viridiplantae</taxon>
        <taxon>Streptophyta</taxon>
        <taxon>Embryophyta</taxon>
        <taxon>Tracheophyta</taxon>
        <taxon>Spermatophyta</taxon>
        <taxon>Magnoliopsida</taxon>
        <taxon>Liliopsida</taxon>
        <taxon>Poales</taxon>
        <taxon>Poaceae</taxon>
        <taxon>BOP clade</taxon>
        <taxon>Oryzoideae</taxon>
        <taxon>Oryzeae</taxon>
        <taxon>Zizaniinae</taxon>
        <taxon>Zizania</taxon>
    </lineage>
</organism>
<name>A0A8J5VQQ7_ZIZPA</name>
<sequence length="107" mass="11142">MKSQGLRLLDISRQMASASSQSSAQGISKGKEVVLPRLPSVQDFANASSSGMALAPLSIGQIHHTAVHICGLLAEQVTEDKLTTGPSLEIQLAKVTETSQGQNADTA</sequence>
<dbReference type="Proteomes" id="UP000729402">
    <property type="component" value="Unassembled WGS sequence"/>
</dbReference>
<proteinExistence type="predicted"/>
<evidence type="ECO:0000313" key="2">
    <source>
        <dbReference type="Proteomes" id="UP000729402"/>
    </source>
</evidence>
<reference evidence="1" key="1">
    <citation type="journal article" date="2021" name="bioRxiv">
        <title>Whole Genome Assembly and Annotation of Northern Wild Rice, Zizania palustris L., Supports a Whole Genome Duplication in the Zizania Genus.</title>
        <authorList>
            <person name="Haas M."/>
            <person name="Kono T."/>
            <person name="Macchietto M."/>
            <person name="Millas R."/>
            <person name="McGilp L."/>
            <person name="Shao M."/>
            <person name="Duquette J."/>
            <person name="Hirsch C.N."/>
            <person name="Kimball J."/>
        </authorList>
    </citation>
    <scope>NUCLEOTIDE SEQUENCE</scope>
    <source>
        <tissue evidence="1">Fresh leaf tissue</tissue>
    </source>
</reference>
<protein>
    <submittedName>
        <fullName evidence="1">Uncharacterized protein</fullName>
    </submittedName>
</protein>
<comment type="caution">
    <text evidence="1">The sequence shown here is derived from an EMBL/GenBank/DDBJ whole genome shotgun (WGS) entry which is preliminary data.</text>
</comment>
<dbReference type="AlphaFoldDB" id="A0A8J5VQQ7"/>
<dbReference type="EMBL" id="JAAALK010000287">
    <property type="protein sequence ID" value="KAG8056463.1"/>
    <property type="molecule type" value="Genomic_DNA"/>
</dbReference>
<accession>A0A8J5VQQ7</accession>
<evidence type="ECO:0000313" key="1">
    <source>
        <dbReference type="EMBL" id="KAG8056463.1"/>
    </source>
</evidence>
<keyword evidence="2" id="KW-1185">Reference proteome</keyword>
<gene>
    <name evidence="1" type="ORF">GUJ93_ZPchr0002g26356</name>
</gene>